<sequence>MNTQSDVSVRELLTFGSVLAWEMTTEQTPSEAEGLLKDYKPRPGGSTGGTPTSWVQLGRANSSAELKNSQPSPGEGTEVNYSWRAIVEHVLDAVGDRFRRAYTLPATGLIGPRARHTDNTGPPSLPGCRAAFGVARFSLE</sequence>
<dbReference type="WBParaSite" id="HPBE_0000620701-mRNA-1">
    <property type="protein sequence ID" value="HPBE_0000620701-mRNA-1"/>
    <property type="gene ID" value="HPBE_0000620701"/>
</dbReference>
<organism evidence="3 4">
    <name type="scientific">Heligmosomoides polygyrus</name>
    <name type="common">Parasitic roundworm</name>
    <dbReference type="NCBI Taxonomy" id="6339"/>
    <lineage>
        <taxon>Eukaryota</taxon>
        <taxon>Metazoa</taxon>
        <taxon>Ecdysozoa</taxon>
        <taxon>Nematoda</taxon>
        <taxon>Chromadorea</taxon>
        <taxon>Rhabditida</taxon>
        <taxon>Rhabditina</taxon>
        <taxon>Rhabditomorpha</taxon>
        <taxon>Strongyloidea</taxon>
        <taxon>Heligmosomidae</taxon>
        <taxon>Heligmosomoides</taxon>
    </lineage>
</organism>
<proteinExistence type="predicted"/>
<evidence type="ECO:0000313" key="2">
    <source>
        <dbReference type="EMBL" id="VDO67395.1"/>
    </source>
</evidence>
<gene>
    <name evidence="2" type="ORF">HPBE_LOCUS6208</name>
</gene>
<reference evidence="2 3" key="1">
    <citation type="submission" date="2018-11" db="EMBL/GenBank/DDBJ databases">
        <authorList>
            <consortium name="Pathogen Informatics"/>
        </authorList>
    </citation>
    <scope>NUCLEOTIDE SEQUENCE [LARGE SCALE GENOMIC DNA]</scope>
</reference>
<evidence type="ECO:0000313" key="3">
    <source>
        <dbReference type="Proteomes" id="UP000050761"/>
    </source>
</evidence>
<protein>
    <submittedName>
        <fullName evidence="4">Peptidase_M13_N domain-containing protein</fullName>
    </submittedName>
</protein>
<dbReference type="Proteomes" id="UP000050761">
    <property type="component" value="Unassembled WGS sequence"/>
</dbReference>
<evidence type="ECO:0000313" key="4">
    <source>
        <dbReference type="WBParaSite" id="HPBE_0000620701-mRNA-1"/>
    </source>
</evidence>
<feature type="region of interest" description="Disordered" evidence="1">
    <location>
        <begin position="24"/>
        <end position="55"/>
    </location>
</feature>
<evidence type="ECO:0000256" key="1">
    <source>
        <dbReference type="SAM" id="MobiDB-lite"/>
    </source>
</evidence>
<keyword evidence="3" id="KW-1185">Reference proteome</keyword>
<accession>A0A3P8B450</accession>
<accession>A0A183FHG4</accession>
<dbReference type="EMBL" id="UZAH01025619">
    <property type="protein sequence ID" value="VDO67395.1"/>
    <property type="molecule type" value="Genomic_DNA"/>
</dbReference>
<name>A0A183FHG4_HELPZ</name>
<dbReference type="AlphaFoldDB" id="A0A183FHG4"/>
<reference evidence="4" key="2">
    <citation type="submission" date="2019-09" db="UniProtKB">
        <authorList>
            <consortium name="WormBaseParasite"/>
        </authorList>
    </citation>
    <scope>IDENTIFICATION</scope>
</reference>